<evidence type="ECO:0000256" key="7">
    <source>
        <dbReference type="ARBA" id="ARBA00022777"/>
    </source>
</evidence>
<dbReference type="InterPro" id="IPR029056">
    <property type="entry name" value="Ribokinase-like"/>
</dbReference>
<dbReference type="GO" id="GO:0008972">
    <property type="term" value="F:phosphomethylpyrimidine kinase activity"/>
    <property type="evidence" value="ECO:0007669"/>
    <property type="project" value="UniProtKB-EC"/>
</dbReference>
<proteinExistence type="predicted"/>
<dbReference type="AlphaFoldDB" id="A0A1F2UHD2"/>
<dbReference type="InterPro" id="IPR004399">
    <property type="entry name" value="HMP/HMP-P_kinase_dom"/>
</dbReference>
<evidence type="ECO:0000256" key="8">
    <source>
        <dbReference type="ARBA" id="ARBA00022840"/>
    </source>
</evidence>
<dbReference type="PANTHER" id="PTHR20858:SF17">
    <property type="entry name" value="HYDROXYMETHYLPYRIMIDINE_PHOSPHOMETHYLPYRIMIDINE KINASE THI20-RELATED"/>
    <property type="match status" value="1"/>
</dbReference>
<dbReference type="CDD" id="cd01169">
    <property type="entry name" value="HMPP_kinase"/>
    <property type="match status" value="1"/>
</dbReference>
<comment type="function">
    <text evidence="3">Catalyzes the phosphorylation of hydroxymethylpyrimidine phosphate (HMP-P) to HMP-PP, and of HMP to HMP-P.</text>
</comment>
<evidence type="ECO:0000256" key="6">
    <source>
        <dbReference type="ARBA" id="ARBA00022741"/>
    </source>
</evidence>
<comment type="pathway">
    <text evidence="4">Cofactor biosynthesis; thiamine diphosphate biosynthesis; 4-amino-2-methyl-5-diphosphomethylpyrimidine from 5-amino-1-(5-phospho-D-ribosyl)imidazole: step 3/3.</text>
</comment>
<dbReference type="EMBL" id="MELI01000095">
    <property type="protein sequence ID" value="OFW32441.1"/>
    <property type="molecule type" value="Genomic_DNA"/>
</dbReference>
<dbReference type="GO" id="GO:0008902">
    <property type="term" value="F:hydroxymethylpyrimidine kinase activity"/>
    <property type="evidence" value="ECO:0007669"/>
    <property type="project" value="UniProtKB-EC"/>
</dbReference>
<keyword evidence="7 12" id="KW-0418">Kinase</keyword>
<dbReference type="Pfam" id="PF08543">
    <property type="entry name" value="Phos_pyr_kin"/>
    <property type="match status" value="1"/>
</dbReference>
<feature type="domain" description="Pyridoxamine kinase/Phosphomethylpyrimidine kinase" evidence="11">
    <location>
        <begin position="16"/>
        <end position="256"/>
    </location>
</feature>
<evidence type="ECO:0000313" key="13">
    <source>
        <dbReference type="Proteomes" id="UP000178086"/>
    </source>
</evidence>
<comment type="catalytic activity">
    <reaction evidence="1">
        <text>4-amino-5-hydroxymethyl-2-methylpyrimidine + ATP = 4-amino-2-methyl-5-(phosphooxymethyl)pyrimidine + ADP + H(+)</text>
        <dbReference type="Rhea" id="RHEA:23096"/>
        <dbReference type="ChEBI" id="CHEBI:15378"/>
        <dbReference type="ChEBI" id="CHEBI:16892"/>
        <dbReference type="ChEBI" id="CHEBI:30616"/>
        <dbReference type="ChEBI" id="CHEBI:58354"/>
        <dbReference type="ChEBI" id="CHEBI:456216"/>
        <dbReference type="EC" id="2.7.1.49"/>
    </reaction>
</comment>
<keyword evidence="8" id="KW-0067">ATP-binding</keyword>
<sequence>MVMMELKKVLAIGGSDPSGGAGIQADMIALMECAAYPYTAITAVTAQNSTGVVAFEVLCSSIVRSQVDAIIADTGIDGIKTGMLGSSENIMEAARIIGERPDIKSVIDPVTRASDGRLLTSEAATAVLKKRLLPKAFMVTPNIHEAALLSGVSIKSEDDLLQAAAIIKDTGVGWVLIKGGHFSGPVSTDLLYDGTDEYYYEALRVERDNVRGTGCMMASAICAYLAHGFEAYDAVDRAKAYVLKKIKSAALLGKGSLQAVPLLISEAAKSDADAVPEDSVIRSDDLEDRAD</sequence>
<dbReference type="SUPFAM" id="SSF53613">
    <property type="entry name" value="Ribokinase-like"/>
    <property type="match status" value="1"/>
</dbReference>
<evidence type="ECO:0000256" key="3">
    <source>
        <dbReference type="ARBA" id="ARBA00003848"/>
    </source>
</evidence>
<dbReference type="GO" id="GO:0005829">
    <property type="term" value="C:cytosol"/>
    <property type="evidence" value="ECO:0007669"/>
    <property type="project" value="TreeGrafter"/>
</dbReference>
<evidence type="ECO:0000256" key="4">
    <source>
        <dbReference type="ARBA" id="ARBA00004769"/>
    </source>
</evidence>
<comment type="caution">
    <text evidence="12">The sequence shown here is derived from an EMBL/GenBank/DDBJ whole genome shotgun (WGS) entry which is preliminary data.</text>
</comment>
<keyword evidence="6" id="KW-0547">Nucleotide-binding</keyword>
<evidence type="ECO:0000259" key="11">
    <source>
        <dbReference type="Pfam" id="PF08543"/>
    </source>
</evidence>
<evidence type="ECO:0000256" key="2">
    <source>
        <dbReference type="ARBA" id="ARBA00000565"/>
    </source>
</evidence>
<evidence type="ECO:0000256" key="10">
    <source>
        <dbReference type="SAM" id="MobiDB-lite"/>
    </source>
</evidence>
<dbReference type="GO" id="GO:0009229">
    <property type="term" value="P:thiamine diphosphate biosynthetic process"/>
    <property type="evidence" value="ECO:0007669"/>
    <property type="project" value="UniProtKB-UniPathway"/>
</dbReference>
<dbReference type="InterPro" id="IPR013749">
    <property type="entry name" value="PM/HMP-P_kinase-1"/>
</dbReference>
<accession>A0A1F2UHD2</accession>
<protein>
    <submittedName>
        <fullName evidence="12">Bifunctional hydroxymethylpyrimidine kinase/phosphomethylpyrimidine kinase</fullName>
    </submittedName>
</protein>
<dbReference type="NCBIfam" id="TIGR00097">
    <property type="entry name" value="HMP-P_kinase"/>
    <property type="match status" value="1"/>
</dbReference>
<evidence type="ECO:0000256" key="1">
    <source>
        <dbReference type="ARBA" id="ARBA00000151"/>
    </source>
</evidence>
<evidence type="ECO:0000313" key="12">
    <source>
        <dbReference type="EMBL" id="OFW32441.1"/>
    </source>
</evidence>
<reference evidence="12 13" key="1">
    <citation type="journal article" date="2016" name="Nat. Commun.">
        <title>Thousands of microbial genomes shed light on interconnected biogeochemical processes in an aquifer system.</title>
        <authorList>
            <person name="Anantharaman K."/>
            <person name="Brown C.T."/>
            <person name="Hug L.A."/>
            <person name="Sharon I."/>
            <person name="Castelle C.J."/>
            <person name="Probst A.J."/>
            <person name="Thomas B.C."/>
            <person name="Singh A."/>
            <person name="Wilkins M.J."/>
            <person name="Karaoz U."/>
            <person name="Brodie E.L."/>
            <person name="Williams K.H."/>
            <person name="Hubbard S.S."/>
            <person name="Banfield J.F."/>
        </authorList>
    </citation>
    <scope>NUCLEOTIDE SEQUENCE [LARGE SCALE GENOMIC DNA]</scope>
</reference>
<dbReference type="PANTHER" id="PTHR20858">
    <property type="entry name" value="PHOSPHOMETHYLPYRIMIDINE KINASE"/>
    <property type="match status" value="1"/>
</dbReference>
<dbReference type="UniPathway" id="UPA00060">
    <property type="reaction ID" value="UER00138"/>
</dbReference>
<keyword evidence="9" id="KW-0784">Thiamine biosynthesis</keyword>
<name>A0A1F2UHD2_9ACTN</name>
<organism evidence="12 13">
    <name type="scientific">Candidatus Aquicultor primus</name>
    <dbReference type="NCBI Taxonomy" id="1797195"/>
    <lineage>
        <taxon>Bacteria</taxon>
        <taxon>Bacillati</taxon>
        <taxon>Actinomycetota</taxon>
        <taxon>Candidatus Aquicultoria</taxon>
        <taxon>Candidatus Aquicultorales</taxon>
        <taxon>Candidatus Aquicultoraceae</taxon>
        <taxon>Candidatus Aquicultor</taxon>
    </lineage>
</organism>
<dbReference type="GO" id="GO:0009228">
    <property type="term" value="P:thiamine biosynthetic process"/>
    <property type="evidence" value="ECO:0007669"/>
    <property type="project" value="UniProtKB-KW"/>
</dbReference>
<feature type="region of interest" description="Disordered" evidence="10">
    <location>
        <begin position="269"/>
        <end position="291"/>
    </location>
</feature>
<evidence type="ECO:0000256" key="5">
    <source>
        <dbReference type="ARBA" id="ARBA00022679"/>
    </source>
</evidence>
<feature type="compositionally biased region" description="Basic and acidic residues" evidence="10">
    <location>
        <begin position="279"/>
        <end position="291"/>
    </location>
</feature>
<gene>
    <name evidence="12" type="ORF">A2074_03600</name>
</gene>
<dbReference type="GO" id="GO:0005524">
    <property type="term" value="F:ATP binding"/>
    <property type="evidence" value="ECO:0007669"/>
    <property type="project" value="UniProtKB-KW"/>
</dbReference>
<comment type="catalytic activity">
    <reaction evidence="2">
        <text>4-amino-2-methyl-5-(phosphooxymethyl)pyrimidine + ATP = 4-amino-2-methyl-5-(diphosphooxymethyl)pyrimidine + ADP</text>
        <dbReference type="Rhea" id="RHEA:19893"/>
        <dbReference type="ChEBI" id="CHEBI:30616"/>
        <dbReference type="ChEBI" id="CHEBI:57841"/>
        <dbReference type="ChEBI" id="CHEBI:58354"/>
        <dbReference type="ChEBI" id="CHEBI:456216"/>
        <dbReference type="EC" id="2.7.4.7"/>
    </reaction>
</comment>
<dbReference type="Gene3D" id="3.40.1190.20">
    <property type="match status" value="1"/>
</dbReference>
<evidence type="ECO:0000256" key="9">
    <source>
        <dbReference type="ARBA" id="ARBA00022977"/>
    </source>
</evidence>
<dbReference type="Proteomes" id="UP000178086">
    <property type="component" value="Unassembled WGS sequence"/>
</dbReference>
<keyword evidence="5" id="KW-0808">Transferase</keyword>
<dbReference type="FunFam" id="3.40.1190.20:FF:000003">
    <property type="entry name" value="Phosphomethylpyrimidine kinase ThiD"/>
    <property type="match status" value="1"/>
</dbReference>